<reference evidence="1" key="1">
    <citation type="submission" date="2021-02" db="EMBL/GenBank/DDBJ databases">
        <title>First Annotated Genome of the Yellow-green Alga Tribonema minus.</title>
        <authorList>
            <person name="Mahan K.M."/>
        </authorList>
    </citation>
    <scope>NUCLEOTIDE SEQUENCE</scope>
    <source>
        <strain evidence="1">UTEX B ZZ1240</strain>
    </source>
</reference>
<keyword evidence="2" id="KW-1185">Reference proteome</keyword>
<protein>
    <submittedName>
        <fullName evidence="1">Uncharacterized protein</fullName>
    </submittedName>
</protein>
<dbReference type="EMBL" id="JAFCMP010000277">
    <property type="protein sequence ID" value="KAG5182042.1"/>
    <property type="molecule type" value="Genomic_DNA"/>
</dbReference>
<sequence>MPYDHDGHDGYAEASEYEFNASFDYRSEAYRATADDANQMASAEAQDEAEIRFYLDFWGSEYGPYADPAGMMERLDWQPIREGSTLRATSGEGYWQIRPPKRGEPATIDFNLADGRTYFEIKAAYDAERPTEGSDAYWRYCSLLGMSDFDHGYADTKEDAVALIEVLMQGDASGDADQILAAAGFRLHSTTESTSTYRHATRTGFSLCISPEAIYLEFQKAGWTHWCNLARLALRGDGLGMDSNEQGCPVFWPERITQNFRVLAIRACLLMVDRYIADGRHMRRTNGR</sequence>
<gene>
    <name evidence="1" type="ORF">JKP88DRAFT_255995</name>
</gene>
<evidence type="ECO:0000313" key="1">
    <source>
        <dbReference type="EMBL" id="KAG5182042.1"/>
    </source>
</evidence>
<dbReference type="AlphaFoldDB" id="A0A835YUR5"/>
<accession>A0A835YUR5</accession>
<name>A0A835YUR5_9STRA</name>
<comment type="caution">
    <text evidence="1">The sequence shown here is derived from an EMBL/GenBank/DDBJ whole genome shotgun (WGS) entry which is preliminary data.</text>
</comment>
<organism evidence="1 2">
    <name type="scientific">Tribonema minus</name>
    <dbReference type="NCBI Taxonomy" id="303371"/>
    <lineage>
        <taxon>Eukaryota</taxon>
        <taxon>Sar</taxon>
        <taxon>Stramenopiles</taxon>
        <taxon>Ochrophyta</taxon>
        <taxon>PX clade</taxon>
        <taxon>Xanthophyceae</taxon>
        <taxon>Tribonematales</taxon>
        <taxon>Tribonemataceae</taxon>
        <taxon>Tribonema</taxon>
    </lineage>
</organism>
<proteinExistence type="predicted"/>
<evidence type="ECO:0000313" key="2">
    <source>
        <dbReference type="Proteomes" id="UP000664859"/>
    </source>
</evidence>
<dbReference type="Proteomes" id="UP000664859">
    <property type="component" value="Unassembled WGS sequence"/>
</dbReference>